<keyword evidence="1" id="KW-0812">Transmembrane</keyword>
<protein>
    <submittedName>
        <fullName evidence="2">Uncharacterized protein</fullName>
    </submittedName>
</protein>
<evidence type="ECO:0000313" key="3">
    <source>
        <dbReference type="Proteomes" id="UP001201163"/>
    </source>
</evidence>
<comment type="caution">
    <text evidence="2">The sequence shown here is derived from an EMBL/GenBank/DDBJ whole genome shotgun (WGS) entry which is preliminary data.</text>
</comment>
<accession>A0AAD4LIK1</accession>
<dbReference type="AlphaFoldDB" id="A0AAD4LIK1"/>
<name>A0AAD4LIK1_9AGAM</name>
<evidence type="ECO:0000256" key="1">
    <source>
        <dbReference type="SAM" id="Phobius"/>
    </source>
</evidence>
<dbReference type="Proteomes" id="UP001201163">
    <property type="component" value="Unassembled WGS sequence"/>
</dbReference>
<dbReference type="EMBL" id="JAKELL010000018">
    <property type="protein sequence ID" value="KAH8993427.1"/>
    <property type="molecule type" value="Genomic_DNA"/>
</dbReference>
<gene>
    <name evidence="2" type="ORF">EDB92DRAFT_402257</name>
</gene>
<keyword evidence="3" id="KW-1185">Reference proteome</keyword>
<organism evidence="2 3">
    <name type="scientific">Lactarius akahatsu</name>
    <dbReference type="NCBI Taxonomy" id="416441"/>
    <lineage>
        <taxon>Eukaryota</taxon>
        <taxon>Fungi</taxon>
        <taxon>Dikarya</taxon>
        <taxon>Basidiomycota</taxon>
        <taxon>Agaricomycotina</taxon>
        <taxon>Agaricomycetes</taxon>
        <taxon>Russulales</taxon>
        <taxon>Russulaceae</taxon>
        <taxon>Lactarius</taxon>
    </lineage>
</organism>
<keyword evidence="1" id="KW-0472">Membrane</keyword>
<keyword evidence="1" id="KW-1133">Transmembrane helix</keyword>
<reference evidence="2" key="1">
    <citation type="submission" date="2022-01" db="EMBL/GenBank/DDBJ databases">
        <title>Comparative genomics reveals a dynamic genome evolution in the ectomycorrhizal milk-cap (Lactarius) mushrooms.</title>
        <authorList>
            <consortium name="DOE Joint Genome Institute"/>
            <person name="Lebreton A."/>
            <person name="Tang N."/>
            <person name="Kuo A."/>
            <person name="LaButti K."/>
            <person name="Drula E."/>
            <person name="Barry K."/>
            <person name="Clum A."/>
            <person name="Lipzen A."/>
            <person name="Mousain D."/>
            <person name="Ng V."/>
            <person name="Wang R."/>
            <person name="Wang X."/>
            <person name="Dai Y."/>
            <person name="Henrissat B."/>
            <person name="Grigoriev I.V."/>
            <person name="Guerin-Laguette A."/>
            <person name="Yu F."/>
            <person name="Martin F.M."/>
        </authorList>
    </citation>
    <scope>NUCLEOTIDE SEQUENCE</scope>
    <source>
        <strain evidence="2">QP</strain>
    </source>
</reference>
<proteinExistence type="predicted"/>
<feature type="transmembrane region" description="Helical" evidence="1">
    <location>
        <begin position="176"/>
        <end position="202"/>
    </location>
</feature>
<sequence>MTTSSLALFVSNRGQHRLEHCSCPAPHAHQTTTHRYSICTLFFHDLHHLFRSQIKISVRVSAGTLPRCRHYCIQPLPTLSERVRHPMVQPPGAVAQYGTWLWAPCFSRSRQLRTVGCGLRARPMRVPLASHRRRVRVYVLAIMGGVPQGGVLFLSHHRSRTFGASPTPRRGGPRRLRRSLCLMSLVAFLFLGGGELLAFLLARPRDVRSDM</sequence>
<evidence type="ECO:0000313" key="2">
    <source>
        <dbReference type="EMBL" id="KAH8993427.1"/>
    </source>
</evidence>
<feature type="transmembrane region" description="Helical" evidence="1">
    <location>
        <begin position="135"/>
        <end position="156"/>
    </location>
</feature>